<dbReference type="Pfam" id="PF00959">
    <property type="entry name" value="Phage_lysozyme"/>
    <property type="match status" value="1"/>
</dbReference>
<keyword evidence="2" id="KW-0081">Bacteriolytic enzyme</keyword>
<dbReference type="GO" id="GO:0009253">
    <property type="term" value="P:peptidoglycan catabolic process"/>
    <property type="evidence" value="ECO:0007669"/>
    <property type="project" value="InterPro"/>
</dbReference>
<organism evidence="3">
    <name type="scientific">marine sediment metagenome</name>
    <dbReference type="NCBI Taxonomy" id="412755"/>
    <lineage>
        <taxon>unclassified sequences</taxon>
        <taxon>metagenomes</taxon>
        <taxon>ecological metagenomes</taxon>
    </lineage>
</organism>
<keyword evidence="1" id="KW-0929">Antimicrobial</keyword>
<comment type="caution">
    <text evidence="3">The sequence shown here is derived from an EMBL/GenBank/DDBJ whole genome shotgun (WGS) entry which is preliminary data.</text>
</comment>
<dbReference type="PANTHER" id="PTHR37406:SF1">
    <property type="entry name" value="T4-TYPE LYSOZYME 1-RELATED"/>
    <property type="match status" value="1"/>
</dbReference>
<dbReference type="GO" id="GO:0031640">
    <property type="term" value="P:killing of cells of another organism"/>
    <property type="evidence" value="ECO:0007669"/>
    <property type="project" value="UniProtKB-KW"/>
</dbReference>
<dbReference type="PANTHER" id="PTHR37406">
    <property type="entry name" value="T4-TYPE LYSOZYME 1-RELATED"/>
    <property type="match status" value="1"/>
</dbReference>
<protein>
    <recommendedName>
        <fullName evidence="4">Lysozyme</fullName>
    </recommendedName>
</protein>
<dbReference type="InterPro" id="IPR001165">
    <property type="entry name" value="T4-type_lysozyme"/>
</dbReference>
<dbReference type="GO" id="GO:0042742">
    <property type="term" value="P:defense response to bacterium"/>
    <property type="evidence" value="ECO:0007669"/>
    <property type="project" value="UniProtKB-KW"/>
</dbReference>
<proteinExistence type="predicted"/>
<dbReference type="EMBL" id="LAZR01017165">
    <property type="protein sequence ID" value="KKM01559.1"/>
    <property type="molecule type" value="Genomic_DNA"/>
</dbReference>
<evidence type="ECO:0000256" key="1">
    <source>
        <dbReference type="ARBA" id="ARBA00022529"/>
    </source>
</evidence>
<dbReference type="PRINTS" id="PR00684">
    <property type="entry name" value="T4LYSOZYME"/>
</dbReference>
<reference evidence="3" key="1">
    <citation type="journal article" date="2015" name="Nature">
        <title>Complex archaea that bridge the gap between prokaryotes and eukaryotes.</title>
        <authorList>
            <person name="Spang A."/>
            <person name="Saw J.H."/>
            <person name="Jorgensen S.L."/>
            <person name="Zaremba-Niedzwiedzka K."/>
            <person name="Martijn J."/>
            <person name="Lind A.E."/>
            <person name="van Eijk R."/>
            <person name="Schleper C."/>
            <person name="Guy L."/>
            <person name="Ettema T.J."/>
        </authorList>
    </citation>
    <scope>NUCLEOTIDE SEQUENCE</scope>
</reference>
<accession>A0A0F9GRW1</accession>
<evidence type="ECO:0008006" key="4">
    <source>
        <dbReference type="Google" id="ProtNLM"/>
    </source>
</evidence>
<dbReference type="AlphaFoldDB" id="A0A0F9GRW1"/>
<dbReference type="GO" id="GO:0016998">
    <property type="term" value="P:cell wall macromolecule catabolic process"/>
    <property type="evidence" value="ECO:0007669"/>
    <property type="project" value="InterPro"/>
</dbReference>
<name>A0A0F9GRW1_9ZZZZ</name>
<dbReference type="Gene3D" id="1.10.530.40">
    <property type="match status" value="1"/>
</dbReference>
<evidence type="ECO:0000256" key="2">
    <source>
        <dbReference type="ARBA" id="ARBA00022638"/>
    </source>
</evidence>
<sequence length="175" mass="20368">MRVPLFFKNILQLFISWFNKDRQMNNDDLLMTELRVDEGVRAIPYRDSEGIWTVGIGHNLEARPLPIDITVAIIKRAGGLKPAEMERVLKLDVILSKEDLTSLYPSWINLSPVRQRVLVNCMFNMGMGVFRRFYKFWAATKHGDMEEGAVQLDDSKWSRQVGIRAKRLIKMWRNG</sequence>
<gene>
    <name evidence="3" type="ORF">LCGC14_1793230</name>
</gene>
<evidence type="ECO:0000313" key="3">
    <source>
        <dbReference type="EMBL" id="KKM01559.1"/>
    </source>
</evidence>
<dbReference type="InterPro" id="IPR023346">
    <property type="entry name" value="Lysozyme-like_dom_sf"/>
</dbReference>
<dbReference type="InterPro" id="IPR023347">
    <property type="entry name" value="Lysozyme_dom_sf"/>
</dbReference>
<dbReference type="InterPro" id="IPR052619">
    <property type="entry name" value="Phage_lysozyme-like"/>
</dbReference>
<dbReference type="SUPFAM" id="SSF53955">
    <property type="entry name" value="Lysozyme-like"/>
    <property type="match status" value="1"/>
</dbReference>
<dbReference type="GO" id="GO:0003796">
    <property type="term" value="F:lysozyme activity"/>
    <property type="evidence" value="ECO:0007669"/>
    <property type="project" value="InterPro"/>
</dbReference>
<dbReference type="InterPro" id="IPR002196">
    <property type="entry name" value="Glyco_hydro_24"/>
</dbReference>